<dbReference type="Gene3D" id="3.30.200.20">
    <property type="entry name" value="Phosphorylase Kinase, domain 1"/>
    <property type="match status" value="1"/>
</dbReference>
<dbReference type="Gene3D" id="1.10.510.10">
    <property type="entry name" value="Transferase(Phosphotransferase) domain 1"/>
    <property type="match status" value="1"/>
</dbReference>
<reference evidence="1" key="1">
    <citation type="submission" date="2022-12" db="EMBL/GenBank/DDBJ databases">
        <authorList>
            <person name="Petersen C."/>
        </authorList>
    </citation>
    <scope>NUCLEOTIDE SEQUENCE</scope>
    <source>
        <strain evidence="1">IBT 21472</strain>
    </source>
</reference>
<dbReference type="AlphaFoldDB" id="A0A9W9L2U1"/>
<proteinExistence type="predicted"/>
<organism evidence="1 2">
    <name type="scientific">Penicillium atrosanguineum</name>
    <dbReference type="NCBI Taxonomy" id="1132637"/>
    <lineage>
        <taxon>Eukaryota</taxon>
        <taxon>Fungi</taxon>
        <taxon>Dikarya</taxon>
        <taxon>Ascomycota</taxon>
        <taxon>Pezizomycotina</taxon>
        <taxon>Eurotiomycetes</taxon>
        <taxon>Eurotiomycetidae</taxon>
        <taxon>Eurotiales</taxon>
        <taxon>Aspergillaceae</taxon>
        <taxon>Penicillium</taxon>
    </lineage>
</organism>
<reference evidence="1" key="2">
    <citation type="journal article" date="2023" name="IMA Fungus">
        <title>Comparative genomic study of the Penicillium genus elucidates a diverse pangenome and 15 lateral gene transfer events.</title>
        <authorList>
            <person name="Petersen C."/>
            <person name="Sorensen T."/>
            <person name="Nielsen M.R."/>
            <person name="Sondergaard T.E."/>
            <person name="Sorensen J.L."/>
            <person name="Fitzpatrick D.A."/>
            <person name="Frisvad J.C."/>
            <person name="Nielsen K.L."/>
        </authorList>
    </citation>
    <scope>NUCLEOTIDE SEQUENCE</scope>
    <source>
        <strain evidence="1">IBT 21472</strain>
    </source>
</reference>
<evidence type="ECO:0000313" key="2">
    <source>
        <dbReference type="Proteomes" id="UP001147746"/>
    </source>
</evidence>
<dbReference type="Proteomes" id="UP001147746">
    <property type="component" value="Unassembled WGS sequence"/>
</dbReference>
<dbReference type="EMBL" id="JAPZBO010000008">
    <property type="protein sequence ID" value="KAJ5308140.1"/>
    <property type="molecule type" value="Genomic_DNA"/>
</dbReference>
<dbReference type="InterPro" id="IPR011009">
    <property type="entry name" value="Kinase-like_dom_sf"/>
</dbReference>
<keyword evidence="2" id="KW-1185">Reference proteome</keyword>
<protein>
    <recommendedName>
        <fullName evidence="3">Protein kinase domain-containing protein</fullName>
    </recommendedName>
</protein>
<evidence type="ECO:0008006" key="3">
    <source>
        <dbReference type="Google" id="ProtNLM"/>
    </source>
</evidence>
<evidence type="ECO:0000313" key="1">
    <source>
        <dbReference type="EMBL" id="KAJ5308140.1"/>
    </source>
</evidence>
<comment type="caution">
    <text evidence="1">The sequence shown here is derived from an EMBL/GenBank/DDBJ whole genome shotgun (WGS) entry which is preliminary data.</text>
</comment>
<dbReference type="SUPFAM" id="SSF56112">
    <property type="entry name" value="Protein kinase-like (PK-like)"/>
    <property type="match status" value="1"/>
</dbReference>
<sequence length="273" mass="31108">MARERSKVGFKQILSSLTHSCKYLNVAYFTAPGQSKASKELQNLAHLDTCCRGSLSSRCLVRLFESFTHEGLNDVHQCFVFELLGPTVDKILTDYHLGQDKLNPESILRTTTQLLEALTLTHSVGMYHGDNINPSVMRYELYSPCARNSGRNIAFSCTNLLEATEEQLFAIVDRIDEDDKITGSWIWRELSPGRGTRKYVQLGTLRVLETISQTTLIITLIDGAIMNVYPFLFTAYPFWYFDEDMALISQMIELVERIPTAWEPKCKETQIET</sequence>
<gene>
    <name evidence="1" type="ORF">N7476_008796</name>
</gene>
<accession>A0A9W9L2U1</accession>
<name>A0A9W9L2U1_9EURO</name>